<feature type="compositionally biased region" description="Basic and acidic residues" evidence="6">
    <location>
        <begin position="126"/>
        <end position="165"/>
    </location>
</feature>
<comment type="subcellular location">
    <subcellularLocation>
        <location evidence="1">Cytoplasm</location>
    </subcellularLocation>
</comment>
<sequence length="194" mass="21149">MGDTRVIYHLDGQETPYLVRLAVPPERVTLGDLRSAVNKPNYKFFFKSVDVDFGVVKEEITDDNAKLPVYNGRVISWLVAGDGVEPDDQTVEAPPTPPLAPPPLERTGGLGDSRPPSFHASAGNHEVGERGEGPSGKEGKREKRDGKKERLRQRDGHHLHPRVPEGAEPGDGDSSSSLLSSQLETTSFSEEEDS</sequence>
<evidence type="ECO:0000313" key="9">
    <source>
        <dbReference type="Proteomes" id="UP001148018"/>
    </source>
</evidence>
<proteinExistence type="predicted"/>
<dbReference type="GO" id="GO:0005829">
    <property type="term" value="C:cytosol"/>
    <property type="evidence" value="ECO:0007669"/>
    <property type="project" value="TreeGrafter"/>
</dbReference>
<feature type="compositionally biased region" description="Low complexity" evidence="6">
    <location>
        <begin position="174"/>
        <end position="188"/>
    </location>
</feature>
<accession>A0A9Q0DLF2</accession>
<dbReference type="SMART" id="SM00021">
    <property type="entry name" value="DAX"/>
    <property type="match status" value="1"/>
</dbReference>
<dbReference type="EMBL" id="JANIIK010000114">
    <property type="protein sequence ID" value="KAJ3590466.1"/>
    <property type="molecule type" value="Genomic_DNA"/>
</dbReference>
<evidence type="ECO:0000256" key="1">
    <source>
        <dbReference type="ARBA" id="ARBA00004496"/>
    </source>
</evidence>
<keyword evidence="4 5" id="KW-0879">Wnt signaling pathway</keyword>
<dbReference type="GO" id="GO:0005109">
    <property type="term" value="F:frizzled binding"/>
    <property type="evidence" value="ECO:0007669"/>
    <property type="project" value="TreeGrafter"/>
</dbReference>
<dbReference type="PANTHER" id="PTHR10878">
    <property type="entry name" value="SEGMENT POLARITY PROTEIN DISHEVELLED"/>
    <property type="match status" value="1"/>
</dbReference>
<comment type="caution">
    <text evidence="8">The sequence shown here is derived from an EMBL/GenBank/DDBJ whole genome shotgun (WGS) entry which is preliminary data.</text>
</comment>
<dbReference type="Pfam" id="PF02377">
    <property type="entry name" value="Dishevelled"/>
    <property type="match status" value="1"/>
</dbReference>
<dbReference type="AlphaFoldDB" id="A0A9Q0DLF2"/>
<evidence type="ECO:0000256" key="3">
    <source>
        <dbReference type="ARBA" id="ARBA00022490"/>
    </source>
</evidence>
<evidence type="ECO:0000256" key="5">
    <source>
        <dbReference type="PROSITE-ProRule" id="PRU00069"/>
    </source>
</evidence>
<feature type="domain" description="DIX" evidence="7">
    <location>
        <begin position="1"/>
        <end position="82"/>
    </location>
</feature>
<keyword evidence="3" id="KW-0963">Cytoplasm</keyword>
<keyword evidence="9" id="KW-1185">Reference proteome</keyword>
<evidence type="ECO:0000313" key="8">
    <source>
        <dbReference type="EMBL" id="KAJ3590466.1"/>
    </source>
</evidence>
<feature type="non-terminal residue" evidence="8">
    <location>
        <position position="1"/>
    </location>
</feature>
<reference evidence="8" key="1">
    <citation type="submission" date="2022-07" db="EMBL/GenBank/DDBJ databases">
        <title>Chromosome-level genome of Muraenolepis orangiensis.</title>
        <authorList>
            <person name="Kim J."/>
        </authorList>
    </citation>
    <scope>NUCLEOTIDE SEQUENCE</scope>
    <source>
        <strain evidence="8">KU_S4_2022</strain>
        <tissue evidence="8">Muscle</tissue>
    </source>
</reference>
<evidence type="ECO:0000256" key="6">
    <source>
        <dbReference type="SAM" id="MobiDB-lite"/>
    </source>
</evidence>
<feature type="region of interest" description="Disordered" evidence="6">
    <location>
        <begin position="85"/>
        <end position="194"/>
    </location>
</feature>
<name>A0A9Q0DLF2_9TELE</name>
<organism evidence="8 9">
    <name type="scientific">Muraenolepis orangiensis</name>
    <name type="common">Patagonian moray cod</name>
    <dbReference type="NCBI Taxonomy" id="630683"/>
    <lineage>
        <taxon>Eukaryota</taxon>
        <taxon>Metazoa</taxon>
        <taxon>Chordata</taxon>
        <taxon>Craniata</taxon>
        <taxon>Vertebrata</taxon>
        <taxon>Euteleostomi</taxon>
        <taxon>Actinopterygii</taxon>
        <taxon>Neopterygii</taxon>
        <taxon>Teleostei</taxon>
        <taxon>Neoteleostei</taxon>
        <taxon>Acanthomorphata</taxon>
        <taxon>Zeiogadaria</taxon>
        <taxon>Gadariae</taxon>
        <taxon>Gadiformes</taxon>
        <taxon>Muraenolepidoidei</taxon>
        <taxon>Muraenolepididae</taxon>
        <taxon>Muraenolepis</taxon>
    </lineage>
</organism>
<keyword evidence="2" id="KW-0217">Developmental protein</keyword>
<evidence type="ECO:0000256" key="2">
    <source>
        <dbReference type="ARBA" id="ARBA00022473"/>
    </source>
</evidence>
<dbReference type="Proteomes" id="UP001148018">
    <property type="component" value="Unassembled WGS sequence"/>
</dbReference>
<dbReference type="PANTHER" id="PTHR10878:SF25">
    <property type="entry name" value="SEGMENT POLARITY PROTEIN DISHEVELLED"/>
    <property type="match status" value="1"/>
</dbReference>
<dbReference type="OrthoDB" id="10031689at2759"/>
<dbReference type="InterPro" id="IPR001158">
    <property type="entry name" value="DIX"/>
</dbReference>
<gene>
    <name evidence="8" type="ORF">NHX12_008417</name>
</gene>
<evidence type="ECO:0000256" key="4">
    <source>
        <dbReference type="ARBA" id="ARBA00022687"/>
    </source>
</evidence>
<dbReference type="SUPFAM" id="SSF54236">
    <property type="entry name" value="Ubiquitin-like"/>
    <property type="match status" value="1"/>
</dbReference>
<dbReference type="GO" id="GO:0060070">
    <property type="term" value="P:canonical Wnt signaling pathway"/>
    <property type="evidence" value="ECO:0007669"/>
    <property type="project" value="TreeGrafter"/>
</dbReference>
<dbReference type="Pfam" id="PF00778">
    <property type="entry name" value="DIX"/>
    <property type="match status" value="1"/>
</dbReference>
<dbReference type="InterPro" id="IPR029071">
    <property type="entry name" value="Ubiquitin-like_domsf"/>
</dbReference>
<evidence type="ECO:0000259" key="7">
    <source>
        <dbReference type="PROSITE" id="PS50841"/>
    </source>
</evidence>
<dbReference type="InterPro" id="IPR003351">
    <property type="entry name" value="Dishevelled_protein_dom"/>
</dbReference>
<feature type="compositionally biased region" description="Pro residues" evidence="6">
    <location>
        <begin position="94"/>
        <end position="104"/>
    </location>
</feature>
<protein>
    <recommendedName>
        <fullName evidence="7">DIX domain-containing protein</fullName>
    </recommendedName>
</protein>
<dbReference type="PROSITE" id="PS50841">
    <property type="entry name" value="DIX"/>
    <property type="match status" value="1"/>
</dbReference>
<dbReference type="Gene3D" id="2.40.240.130">
    <property type="match status" value="1"/>
</dbReference>
<dbReference type="InterPro" id="IPR038207">
    <property type="entry name" value="DIX_dom_sf"/>
</dbReference>
<dbReference type="InterPro" id="IPR015506">
    <property type="entry name" value="Dsh/Dvl-rel"/>
</dbReference>
<dbReference type="FunFam" id="2.40.240.130:FF:000001">
    <property type="entry name" value="Segment polarity protein dishevelled homolog DVL-1"/>
    <property type="match status" value="1"/>
</dbReference>